<dbReference type="SUPFAM" id="SSF55785">
    <property type="entry name" value="PYP-like sensor domain (PAS domain)"/>
    <property type="match status" value="1"/>
</dbReference>
<dbReference type="PROSITE" id="PS50109">
    <property type="entry name" value="HIS_KIN"/>
    <property type="match status" value="1"/>
</dbReference>
<dbReference type="PANTHER" id="PTHR43711:SF1">
    <property type="entry name" value="HISTIDINE KINASE 1"/>
    <property type="match status" value="1"/>
</dbReference>
<organism evidence="13 14">
    <name type="scientific">Nocardioides lianchengensis</name>
    <dbReference type="NCBI Taxonomy" id="1045774"/>
    <lineage>
        <taxon>Bacteria</taxon>
        <taxon>Bacillati</taxon>
        <taxon>Actinomycetota</taxon>
        <taxon>Actinomycetes</taxon>
        <taxon>Propionibacteriales</taxon>
        <taxon>Nocardioidaceae</taxon>
        <taxon>Nocardioides</taxon>
    </lineage>
</organism>
<dbReference type="GO" id="GO:0000155">
    <property type="term" value="F:phosphorelay sensor kinase activity"/>
    <property type="evidence" value="ECO:0007669"/>
    <property type="project" value="InterPro"/>
</dbReference>
<dbReference type="Gene3D" id="3.30.565.10">
    <property type="entry name" value="Histidine kinase-like ATPase, C-terminal domain"/>
    <property type="match status" value="1"/>
</dbReference>
<gene>
    <name evidence="13" type="ORF">SAMN05421872_11028</name>
</gene>
<dbReference type="InterPro" id="IPR004358">
    <property type="entry name" value="Sig_transdc_His_kin-like_C"/>
</dbReference>
<accession>A0A1G6WQS8</accession>
<evidence type="ECO:0000256" key="3">
    <source>
        <dbReference type="ARBA" id="ARBA00012438"/>
    </source>
</evidence>
<dbReference type="Gene3D" id="3.30.450.20">
    <property type="entry name" value="PAS domain"/>
    <property type="match status" value="1"/>
</dbReference>
<keyword evidence="10" id="KW-0902">Two-component regulatory system</keyword>
<keyword evidence="7" id="KW-0547">Nucleotide-binding</keyword>
<evidence type="ECO:0000259" key="12">
    <source>
        <dbReference type="PROSITE" id="PS50109"/>
    </source>
</evidence>
<evidence type="ECO:0000313" key="13">
    <source>
        <dbReference type="EMBL" id="SDD68144.1"/>
    </source>
</evidence>
<dbReference type="InterPro" id="IPR005467">
    <property type="entry name" value="His_kinase_dom"/>
</dbReference>
<feature type="domain" description="Histidine kinase" evidence="12">
    <location>
        <begin position="329"/>
        <end position="545"/>
    </location>
</feature>
<dbReference type="OrthoDB" id="3272969at2"/>
<evidence type="ECO:0000256" key="7">
    <source>
        <dbReference type="ARBA" id="ARBA00022741"/>
    </source>
</evidence>
<evidence type="ECO:0000256" key="5">
    <source>
        <dbReference type="ARBA" id="ARBA00022553"/>
    </source>
</evidence>
<keyword evidence="6" id="KW-0808">Transferase</keyword>
<evidence type="ECO:0000256" key="6">
    <source>
        <dbReference type="ARBA" id="ARBA00022679"/>
    </source>
</evidence>
<name>A0A1G6WQS8_9ACTN</name>
<evidence type="ECO:0000256" key="10">
    <source>
        <dbReference type="ARBA" id="ARBA00023012"/>
    </source>
</evidence>
<evidence type="ECO:0000313" key="14">
    <source>
        <dbReference type="Proteomes" id="UP000199034"/>
    </source>
</evidence>
<evidence type="ECO:0000256" key="1">
    <source>
        <dbReference type="ARBA" id="ARBA00000085"/>
    </source>
</evidence>
<comment type="catalytic activity">
    <reaction evidence="1">
        <text>ATP + protein L-histidine = ADP + protein N-phospho-L-histidine.</text>
        <dbReference type="EC" id="2.7.13.3"/>
    </reaction>
</comment>
<dbReference type="CDD" id="cd00082">
    <property type="entry name" value="HisKA"/>
    <property type="match status" value="1"/>
</dbReference>
<dbReference type="AlphaFoldDB" id="A0A1G6WQS8"/>
<dbReference type="Gene3D" id="1.10.287.130">
    <property type="match status" value="1"/>
</dbReference>
<dbReference type="InterPro" id="IPR035965">
    <property type="entry name" value="PAS-like_dom_sf"/>
</dbReference>
<dbReference type="EC" id="2.7.13.3" evidence="3"/>
<dbReference type="SUPFAM" id="SSF55874">
    <property type="entry name" value="ATPase domain of HSP90 chaperone/DNA topoisomerase II/histidine kinase"/>
    <property type="match status" value="1"/>
</dbReference>
<keyword evidence="8 13" id="KW-0418">Kinase</keyword>
<keyword evidence="4" id="KW-1003">Cell membrane</keyword>
<dbReference type="RefSeq" id="WP_090859235.1">
    <property type="nucleotide sequence ID" value="NZ_FMZM01000010.1"/>
</dbReference>
<dbReference type="CDD" id="cd00075">
    <property type="entry name" value="HATPase"/>
    <property type="match status" value="1"/>
</dbReference>
<keyword evidence="11" id="KW-0472">Membrane</keyword>
<sequence length="551" mass="58766">MRGWGRRGGWVLAHLRWNDGEPDARVLQIGFTLALVGVLVLRDAGGRSEDVLSWPTAGVALSVLGAAVVLAAPDRCVPFLTRVMAVVNIAALGMLAAGSDLGTASPLLLLPSLWLGLELGLRGVALAVGSVLAFITVPGLLAHGVDALTLERLVVLPVVAGVGAASITAGLVAARSAQARAEAREADLAAALEIIERNRRSAHAIFEAVDVGLALLDRDGRPTLMNHRLTEFSELAYPGGDISRPRVFDETGRVPLSLDDVPTVRAQLGEEFDDVRVWIGAEERTRRAMSISARRVEDSDGALLGAAVSYTDVTEFMRAAQVKDDFIALVSHELRTPLTSIVGYVAIALDEEDLDPVLRKQLEVVARNGRRLERLVGDLLDEVQHERRPASLRDQTTDLAEIVRESVAAARPHATASEVELVADVPASIPFTGDGQRLAQVVDNLVSNAIKYSEAGGRTEVRAGVEGGSAVIRVRDTGIGIDPADHDQLFTRFFRTREATLRAIQGVGLGLSITKSIVESHGGVIEVDSEVGQGSEFRVVLPLHVVERLAS</sequence>
<keyword evidence="9" id="KW-0067">ATP-binding</keyword>
<dbReference type="InterPro" id="IPR003661">
    <property type="entry name" value="HisK_dim/P_dom"/>
</dbReference>
<reference evidence="14" key="1">
    <citation type="submission" date="2016-10" db="EMBL/GenBank/DDBJ databases">
        <authorList>
            <person name="Varghese N."/>
            <person name="Submissions S."/>
        </authorList>
    </citation>
    <scope>NUCLEOTIDE SEQUENCE [LARGE SCALE GENOMIC DNA]</scope>
    <source>
        <strain evidence="14">CGMCC 4.6858</strain>
    </source>
</reference>
<evidence type="ECO:0000256" key="9">
    <source>
        <dbReference type="ARBA" id="ARBA00022840"/>
    </source>
</evidence>
<dbReference type="GO" id="GO:0005524">
    <property type="term" value="F:ATP binding"/>
    <property type="evidence" value="ECO:0007669"/>
    <property type="project" value="UniProtKB-KW"/>
</dbReference>
<protein>
    <recommendedName>
        <fullName evidence="3">histidine kinase</fullName>
        <ecNumber evidence="3">2.7.13.3</ecNumber>
    </recommendedName>
</protein>
<dbReference type="STRING" id="1045774.SAMN05421872_11028"/>
<dbReference type="InterPro" id="IPR036890">
    <property type="entry name" value="HATPase_C_sf"/>
</dbReference>
<dbReference type="GO" id="GO:0005886">
    <property type="term" value="C:plasma membrane"/>
    <property type="evidence" value="ECO:0007669"/>
    <property type="project" value="UniProtKB-SubCell"/>
</dbReference>
<dbReference type="InterPro" id="IPR003594">
    <property type="entry name" value="HATPase_dom"/>
</dbReference>
<proteinExistence type="predicted"/>
<evidence type="ECO:0000256" key="8">
    <source>
        <dbReference type="ARBA" id="ARBA00022777"/>
    </source>
</evidence>
<dbReference type="Pfam" id="PF00512">
    <property type="entry name" value="HisKA"/>
    <property type="match status" value="1"/>
</dbReference>
<dbReference type="EMBL" id="FMZM01000010">
    <property type="protein sequence ID" value="SDD68144.1"/>
    <property type="molecule type" value="Genomic_DNA"/>
</dbReference>
<evidence type="ECO:0000256" key="11">
    <source>
        <dbReference type="ARBA" id="ARBA00023136"/>
    </source>
</evidence>
<dbReference type="FunFam" id="3.30.565.10:FF:000023">
    <property type="entry name" value="PAS domain-containing sensor histidine kinase"/>
    <property type="match status" value="1"/>
</dbReference>
<keyword evidence="5" id="KW-0597">Phosphoprotein</keyword>
<dbReference type="InterPro" id="IPR036097">
    <property type="entry name" value="HisK_dim/P_sf"/>
</dbReference>
<dbReference type="SUPFAM" id="SSF47384">
    <property type="entry name" value="Homodimeric domain of signal transducing histidine kinase"/>
    <property type="match status" value="1"/>
</dbReference>
<evidence type="ECO:0000256" key="2">
    <source>
        <dbReference type="ARBA" id="ARBA00004236"/>
    </source>
</evidence>
<dbReference type="Pfam" id="PF02518">
    <property type="entry name" value="HATPase_c"/>
    <property type="match status" value="1"/>
</dbReference>
<evidence type="ECO:0000256" key="4">
    <source>
        <dbReference type="ARBA" id="ARBA00022475"/>
    </source>
</evidence>
<dbReference type="InterPro" id="IPR050736">
    <property type="entry name" value="Sensor_HK_Regulatory"/>
</dbReference>
<keyword evidence="14" id="KW-1185">Reference proteome</keyword>
<comment type="subcellular location">
    <subcellularLocation>
        <location evidence="2">Cell membrane</location>
    </subcellularLocation>
</comment>
<dbReference type="SMART" id="SM00388">
    <property type="entry name" value="HisKA"/>
    <property type="match status" value="1"/>
</dbReference>
<dbReference type="PANTHER" id="PTHR43711">
    <property type="entry name" value="TWO-COMPONENT HISTIDINE KINASE"/>
    <property type="match status" value="1"/>
</dbReference>
<dbReference type="SMART" id="SM00387">
    <property type="entry name" value="HATPase_c"/>
    <property type="match status" value="1"/>
</dbReference>
<dbReference type="PRINTS" id="PR00344">
    <property type="entry name" value="BCTRLSENSOR"/>
</dbReference>
<dbReference type="Proteomes" id="UP000199034">
    <property type="component" value="Unassembled WGS sequence"/>
</dbReference>